<evidence type="ECO:0008006" key="4">
    <source>
        <dbReference type="Google" id="ProtNLM"/>
    </source>
</evidence>
<feature type="region of interest" description="Disordered" evidence="1">
    <location>
        <begin position="352"/>
        <end position="390"/>
    </location>
</feature>
<dbReference type="RefSeq" id="WP_344436819.1">
    <property type="nucleotide sequence ID" value="NZ_BAAASL010000015.1"/>
</dbReference>
<protein>
    <recommendedName>
        <fullName evidence="4">DUF222 domain-containing protein</fullName>
    </recommendedName>
</protein>
<proteinExistence type="predicted"/>
<evidence type="ECO:0000313" key="3">
    <source>
        <dbReference type="Proteomes" id="UP001500886"/>
    </source>
</evidence>
<accession>A0ABN3TWN0</accession>
<evidence type="ECO:0000256" key="1">
    <source>
        <dbReference type="SAM" id="MobiDB-lite"/>
    </source>
</evidence>
<evidence type="ECO:0000313" key="2">
    <source>
        <dbReference type="EMBL" id="GAA2720426.1"/>
    </source>
</evidence>
<sequence>MAADEPDARGAGGDAARPPGDTVHSAIEWFTKDHSRTRQSIEHPGGAIAPGRLLESALFDVQVNGLLNGGVSEQAQALVDAQAEWLIRQMPSNHQPLSLDSAQQAGRAWGILITSDTGVLPDQDVLAEVSKRTGISKRAAEEIRHQAHSASAAYNRADLLIPYDNAPDEVLSADWNRLAACGPELPEAAERTKDVLELLTARATGTDDYDWMEATAQHAAQIYASVIRAQPLLAVLAAVIPRRSHPDAEADQARLVDLAQQGHLATAATAAARARAVQEWIGPEDAAMPDRTRTVEAGAPGARTLRELNETLATLDPALASSAFTALDPERVAEVVDAIGQLSAKMRTVFRTASAVPPASREQSAPQRPQHQQPPTPGQNPGGTTPRAAS</sequence>
<keyword evidence="3" id="KW-1185">Reference proteome</keyword>
<organism evidence="2 3">
    <name type="scientific">Streptomyces luteosporeus</name>
    <dbReference type="NCBI Taxonomy" id="173856"/>
    <lineage>
        <taxon>Bacteria</taxon>
        <taxon>Bacillati</taxon>
        <taxon>Actinomycetota</taxon>
        <taxon>Actinomycetes</taxon>
        <taxon>Kitasatosporales</taxon>
        <taxon>Streptomycetaceae</taxon>
        <taxon>Streptomyces</taxon>
    </lineage>
</organism>
<feature type="region of interest" description="Disordered" evidence="1">
    <location>
        <begin position="1"/>
        <end position="22"/>
    </location>
</feature>
<reference evidence="2 3" key="1">
    <citation type="journal article" date="2019" name="Int. J. Syst. Evol. Microbiol.">
        <title>The Global Catalogue of Microorganisms (GCM) 10K type strain sequencing project: providing services to taxonomists for standard genome sequencing and annotation.</title>
        <authorList>
            <consortium name="The Broad Institute Genomics Platform"/>
            <consortium name="The Broad Institute Genome Sequencing Center for Infectious Disease"/>
            <person name="Wu L."/>
            <person name="Ma J."/>
        </authorList>
    </citation>
    <scope>NUCLEOTIDE SEQUENCE [LARGE SCALE GENOMIC DNA]</scope>
    <source>
        <strain evidence="2 3">JCM 4542</strain>
    </source>
</reference>
<name>A0ABN3TWN0_9ACTN</name>
<dbReference type="Proteomes" id="UP001500886">
    <property type="component" value="Unassembled WGS sequence"/>
</dbReference>
<dbReference type="EMBL" id="BAAASL010000015">
    <property type="protein sequence ID" value="GAA2720426.1"/>
    <property type="molecule type" value="Genomic_DNA"/>
</dbReference>
<gene>
    <name evidence="2" type="ORF">GCM10010315_40820</name>
</gene>
<comment type="caution">
    <text evidence="2">The sequence shown here is derived from an EMBL/GenBank/DDBJ whole genome shotgun (WGS) entry which is preliminary data.</text>
</comment>